<dbReference type="InterPro" id="IPR011608">
    <property type="entry name" value="PRD"/>
</dbReference>
<keyword evidence="3" id="KW-0805">Transcription regulation</keyword>
<evidence type="ECO:0000313" key="8">
    <source>
        <dbReference type="Proteomes" id="UP000003100"/>
    </source>
</evidence>
<protein>
    <recommendedName>
        <fullName evidence="9">LicABCH operon regulator</fullName>
    </recommendedName>
</protein>
<keyword evidence="4" id="KW-0804">Transcription</keyword>
<dbReference type="InterPro" id="IPR013011">
    <property type="entry name" value="PTS_EIIB_2"/>
</dbReference>
<evidence type="ECO:0000259" key="5">
    <source>
        <dbReference type="PROSITE" id="PS51099"/>
    </source>
</evidence>
<evidence type="ECO:0000256" key="4">
    <source>
        <dbReference type="ARBA" id="ARBA00023163"/>
    </source>
</evidence>
<dbReference type="InterPro" id="IPR036095">
    <property type="entry name" value="PTS_EIIB-like_sf"/>
</dbReference>
<dbReference type="GeneID" id="86823470"/>
<evidence type="ECO:0008006" key="9">
    <source>
        <dbReference type="Google" id="ProtNLM"/>
    </source>
</evidence>
<name>C0CS52_BLAHS</name>
<dbReference type="eggNOG" id="COG3711">
    <property type="taxonomic scope" value="Bacteria"/>
</dbReference>
<dbReference type="AlphaFoldDB" id="C0CS52"/>
<evidence type="ECO:0000256" key="2">
    <source>
        <dbReference type="ARBA" id="ARBA00022737"/>
    </source>
</evidence>
<feature type="domain" description="PRD" evidence="6">
    <location>
        <begin position="299"/>
        <end position="406"/>
    </location>
</feature>
<dbReference type="GO" id="GO:0008982">
    <property type="term" value="F:protein-N(PI)-phosphohistidine-sugar phosphotransferase activity"/>
    <property type="evidence" value="ECO:0007669"/>
    <property type="project" value="InterPro"/>
</dbReference>
<dbReference type="PATRIC" id="fig|476272.21.peg.398"/>
<evidence type="ECO:0000256" key="1">
    <source>
        <dbReference type="ARBA" id="ARBA00022679"/>
    </source>
</evidence>
<dbReference type="PANTHER" id="PTHR30185:SF18">
    <property type="entry name" value="TRANSCRIPTIONAL REGULATOR MTLR"/>
    <property type="match status" value="1"/>
</dbReference>
<dbReference type="InterPro" id="IPR050661">
    <property type="entry name" value="BglG_antiterminators"/>
</dbReference>
<dbReference type="Pfam" id="PF00874">
    <property type="entry name" value="PRD"/>
    <property type="match status" value="1"/>
</dbReference>
<dbReference type="CDD" id="cd05568">
    <property type="entry name" value="PTS_IIB_bgl_like"/>
    <property type="match status" value="1"/>
</dbReference>
<dbReference type="InterPro" id="IPR036388">
    <property type="entry name" value="WH-like_DNA-bd_sf"/>
</dbReference>
<gene>
    <name evidence="7" type="ORF">RUMHYD_03718</name>
</gene>
<sequence>MVDVELKSRSAYILKFILENPESSSIKQITEKLNITRRTFYYDVEQINDWLSSEGLGKLVIKSRMVTIDSDRRDELVNRIKRNESYFYSIEERRILELIFISLSTEVVTIEKMQKIFDVSKNTILTDIKEWKAALIGLDISIVSTIKVGYVLQGEEFTIRKMIGKQIKKLENFQPKIVLGKWMQESLAKISGEEYDYREIARCLIKQYEQDENIKLVSENEEFECSMILVSWIRSMEGYTVVLNAEERAALAVTCPYQSLKKSFQKLKEYNLEIPNSEIYYIATLLLGIKIAQFVSQDQENLYIYRFTASLLKNFERIACIAFENRERLANRLRGHIRPLYYRLKYGMQSTNPLLKDVMRMYPEIYEFTERSVRAMPDELAQTLTDDEIAYLAVYFISDEKKQVVTNTVENKSKILVLCAAGMATSTLVKEQLKELLGNIADIEVGIVSEAEKYRLDNYTLIVSTSYSDILNQHRNTIFTEVVLQDKDKRKIIQLLNQYGIVGRYDRTIQRIIASVEDNLTGQIEKNELYFDILRILYEDGKRESIGEQISFRGYMEDGCFVKIPKTGDMEELLIKGCQTAVHEKSWKRLYDRLYNMIRRHRLKYYEIQKNVVLIHCPMQGDMNRSVGFSVVVSETVIPITEYISGKIFIFFVTIDQRTHFALLKEIYDYCDSGEGRELLETVMKD</sequence>
<dbReference type="InterPro" id="IPR003501">
    <property type="entry name" value="PTS_EIIB_2/3"/>
</dbReference>
<keyword evidence="2" id="KW-0677">Repeat</keyword>
<organism evidence="7 8">
    <name type="scientific">Blautia hydrogenotrophica (strain DSM 10507 / JCM 14656 / S5a33)</name>
    <name type="common">Ruminococcus hydrogenotrophicus</name>
    <dbReference type="NCBI Taxonomy" id="476272"/>
    <lineage>
        <taxon>Bacteria</taxon>
        <taxon>Bacillati</taxon>
        <taxon>Bacillota</taxon>
        <taxon>Clostridia</taxon>
        <taxon>Lachnospirales</taxon>
        <taxon>Lachnospiraceae</taxon>
        <taxon>Blautia</taxon>
    </lineage>
</organism>
<dbReference type="PROSITE" id="PS51099">
    <property type="entry name" value="PTS_EIIB_TYPE_2"/>
    <property type="match status" value="1"/>
</dbReference>
<dbReference type="GO" id="GO:0006355">
    <property type="term" value="P:regulation of DNA-templated transcription"/>
    <property type="evidence" value="ECO:0007669"/>
    <property type="project" value="InterPro"/>
</dbReference>
<evidence type="ECO:0000259" key="6">
    <source>
        <dbReference type="PROSITE" id="PS51372"/>
    </source>
</evidence>
<dbReference type="SUPFAM" id="SSF63520">
    <property type="entry name" value="PTS-regulatory domain, PRD"/>
    <property type="match status" value="1"/>
</dbReference>
<evidence type="ECO:0000256" key="3">
    <source>
        <dbReference type="ARBA" id="ARBA00023015"/>
    </source>
</evidence>
<dbReference type="SUPFAM" id="SSF52794">
    <property type="entry name" value="PTS system IIB component-like"/>
    <property type="match status" value="1"/>
</dbReference>
<keyword evidence="8" id="KW-1185">Reference proteome</keyword>
<dbReference type="PROSITE" id="PS51372">
    <property type="entry name" value="PRD_2"/>
    <property type="match status" value="1"/>
</dbReference>
<dbReference type="Gene3D" id="1.10.10.10">
    <property type="entry name" value="Winged helix-like DNA-binding domain superfamily/Winged helix DNA-binding domain"/>
    <property type="match status" value="1"/>
</dbReference>
<dbReference type="GO" id="GO:0009401">
    <property type="term" value="P:phosphoenolpyruvate-dependent sugar phosphotransferase system"/>
    <property type="evidence" value="ECO:0007669"/>
    <property type="project" value="InterPro"/>
</dbReference>
<feature type="domain" description="PTS EIIB type-2" evidence="5">
    <location>
        <begin position="413"/>
        <end position="504"/>
    </location>
</feature>
<proteinExistence type="predicted"/>
<reference evidence="7 8" key="2">
    <citation type="submission" date="2009-02" db="EMBL/GenBank/DDBJ databases">
        <title>Draft genome sequence of Blautia hydrogenotrophica DSM 10507 (Ruminococcus hydrogenotrophicus DSM 10507).</title>
        <authorList>
            <person name="Sudarsanam P."/>
            <person name="Ley R."/>
            <person name="Guruge J."/>
            <person name="Turnbaugh P.J."/>
            <person name="Mahowald M."/>
            <person name="Liep D."/>
            <person name="Gordon J."/>
        </authorList>
    </citation>
    <scope>NUCLEOTIDE SEQUENCE [LARGE SCALE GENOMIC DNA]</scope>
    <source>
        <strain evidence="8">DSM 10507 / JCM 14656 / S5a33</strain>
    </source>
</reference>
<dbReference type="PANTHER" id="PTHR30185">
    <property type="entry name" value="CRYPTIC BETA-GLUCOSIDE BGL OPERON ANTITERMINATOR"/>
    <property type="match status" value="1"/>
</dbReference>
<dbReference type="Gene3D" id="3.40.50.2300">
    <property type="match status" value="1"/>
</dbReference>
<dbReference type="RefSeq" id="WP_005952333.1">
    <property type="nucleotide sequence ID" value="NZ_CP136423.1"/>
</dbReference>
<accession>C0CS52</accession>
<dbReference type="Pfam" id="PF02302">
    <property type="entry name" value="PTS_IIB"/>
    <property type="match status" value="1"/>
</dbReference>
<dbReference type="EMBL" id="ACBZ01000197">
    <property type="protein sequence ID" value="EEG47425.1"/>
    <property type="molecule type" value="Genomic_DNA"/>
</dbReference>
<dbReference type="HOGENOM" id="CLU_402088_0_0_9"/>
<dbReference type="Gene3D" id="1.10.1790.10">
    <property type="entry name" value="PRD domain"/>
    <property type="match status" value="1"/>
</dbReference>
<dbReference type="InterPro" id="IPR036634">
    <property type="entry name" value="PRD_sf"/>
</dbReference>
<reference evidence="7 8" key="1">
    <citation type="submission" date="2009-01" db="EMBL/GenBank/DDBJ databases">
        <authorList>
            <person name="Fulton L."/>
            <person name="Clifton S."/>
            <person name="Fulton B."/>
            <person name="Xu J."/>
            <person name="Minx P."/>
            <person name="Pepin K.H."/>
            <person name="Johnson M."/>
            <person name="Bhonagiri V."/>
            <person name="Nash W.E."/>
            <person name="Mardis E.R."/>
            <person name="Wilson R.K."/>
        </authorList>
    </citation>
    <scope>NUCLEOTIDE SEQUENCE [LARGE SCALE GENOMIC DNA]</scope>
    <source>
        <strain evidence="8">DSM 10507 / JCM 14656 / S5a33</strain>
    </source>
</reference>
<dbReference type="Proteomes" id="UP000003100">
    <property type="component" value="Unassembled WGS sequence"/>
</dbReference>
<evidence type="ECO:0000313" key="7">
    <source>
        <dbReference type="EMBL" id="EEG47425.1"/>
    </source>
</evidence>
<keyword evidence="1" id="KW-0808">Transferase</keyword>